<evidence type="ECO:0000256" key="1">
    <source>
        <dbReference type="SAM" id="Phobius"/>
    </source>
</evidence>
<dbReference type="EMBL" id="JACAGJ010000010">
    <property type="protein sequence ID" value="MDM1074037.1"/>
    <property type="molecule type" value="Genomic_DNA"/>
</dbReference>
<dbReference type="AlphaFoldDB" id="A0AAJ1QHI9"/>
<feature type="transmembrane region" description="Helical" evidence="1">
    <location>
        <begin position="210"/>
        <end position="228"/>
    </location>
</feature>
<feature type="transmembrane region" description="Helical" evidence="1">
    <location>
        <begin position="180"/>
        <end position="198"/>
    </location>
</feature>
<gene>
    <name evidence="2" type="ORF">HX001_16255</name>
</gene>
<dbReference type="Proteomes" id="UP001170959">
    <property type="component" value="Unassembled WGS sequence"/>
</dbReference>
<keyword evidence="1" id="KW-1133">Transmembrane helix</keyword>
<comment type="caution">
    <text evidence="2">The sequence shown here is derived from an EMBL/GenBank/DDBJ whole genome shotgun (WGS) entry which is preliminary data.</text>
</comment>
<keyword evidence="1" id="KW-0472">Membrane</keyword>
<feature type="transmembrane region" description="Helical" evidence="1">
    <location>
        <begin position="77"/>
        <end position="98"/>
    </location>
</feature>
<reference evidence="2" key="2">
    <citation type="journal article" date="2022" name="Sci. Total Environ.">
        <title>Prevalence, transmission, and molecular epidemiology of tet(X)-positive bacteria among humans, animals, and environmental niches in China: An epidemiological, and genomic-based study.</title>
        <authorList>
            <person name="Dong N."/>
            <person name="Zeng Y."/>
            <person name="Cai C."/>
            <person name="Sun C."/>
            <person name="Lu J."/>
            <person name="Liu C."/>
            <person name="Zhou H."/>
            <person name="Sun Q."/>
            <person name="Shu L."/>
            <person name="Wang H."/>
            <person name="Wang Y."/>
            <person name="Wang S."/>
            <person name="Wu C."/>
            <person name="Chan E.W."/>
            <person name="Chen G."/>
            <person name="Shen Z."/>
            <person name="Chen S."/>
            <person name="Zhang R."/>
        </authorList>
    </citation>
    <scope>NUCLEOTIDE SEQUENCE</scope>
    <source>
        <strain evidence="2">R655-4</strain>
    </source>
</reference>
<dbReference type="Pfam" id="PF12412">
    <property type="entry name" value="DUF3667"/>
    <property type="match status" value="1"/>
</dbReference>
<evidence type="ECO:0000313" key="2">
    <source>
        <dbReference type="EMBL" id="MDM1074037.1"/>
    </source>
</evidence>
<sequence length="241" mass="28747">MQNKCLNCEQSIQENYCSNCGQITSTHRFSLKHFFLHDFVHGIFHFDKGFIFTIKELFTRPGHSIREYIQGKRVKHFNCFTAILLILTIEYFFTKAFPVDKSVFYSSFEGFYKVYKDYSKFIVFLAIPFFSFFSYLIFRKSNQNYTENLVLNTYLVCGWLVINLLQKITLTFVSEAYYELVKIVTIFMTIIYVYLFYYQYFSVFKFKVPLFLKVLIITSIILMLKQIINSGLNDAGQYFLH</sequence>
<keyword evidence="1" id="KW-0812">Transmembrane</keyword>
<evidence type="ECO:0000313" key="3">
    <source>
        <dbReference type="Proteomes" id="UP001170959"/>
    </source>
</evidence>
<dbReference type="InterPro" id="IPR022134">
    <property type="entry name" value="DUF3667"/>
</dbReference>
<organism evidence="2 3">
    <name type="scientific">Empedobacter brevis</name>
    <dbReference type="NCBI Taxonomy" id="247"/>
    <lineage>
        <taxon>Bacteria</taxon>
        <taxon>Pseudomonadati</taxon>
        <taxon>Bacteroidota</taxon>
        <taxon>Flavobacteriia</taxon>
        <taxon>Flavobacteriales</taxon>
        <taxon>Weeksellaceae</taxon>
        <taxon>Empedobacter</taxon>
    </lineage>
</organism>
<feature type="transmembrane region" description="Helical" evidence="1">
    <location>
        <begin position="118"/>
        <end position="137"/>
    </location>
</feature>
<dbReference type="RefSeq" id="WP_150432181.1">
    <property type="nucleotide sequence ID" value="NZ_CP013210.1"/>
</dbReference>
<protein>
    <submittedName>
        <fullName evidence="2">DUF3667 domain-containing protein</fullName>
    </submittedName>
</protein>
<reference evidence="2" key="1">
    <citation type="submission" date="2020-06" db="EMBL/GenBank/DDBJ databases">
        <authorList>
            <person name="Dong N."/>
        </authorList>
    </citation>
    <scope>NUCLEOTIDE SEQUENCE</scope>
    <source>
        <strain evidence="2">R655-4</strain>
    </source>
</reference>
<accession>A0AAJ1QHI9</accession>
<feature type="transmembrane region" description="Helical" evidence="1">
    <location>
        <begin position="149"/>
        <end position="168"/>
    </location>
</feature>
<proteinExistence type="predicted"/>
<name>A0AAJ1QHI9_9FLAO</name>